<keyword evidence="3" id="KW-1185">Reference proteome</keyword>
<gene>
    <name evidence="2" type="ORF">GCM10007170_44470</name>
</gene>
<accession>A0ABQ2B2Q2</accession>
<reference evidence="3" key="1">
    <citation type="journal article" date="2019" name="Int. J. Syst. Evol. Microbiol.">
        <title>The Global Catalogue of Microorganisms (GCM) 10K type strain sequencing project: providing services to taxonomists for standard genome sequencing and annotation.</title>
        <authorList>
            <consortium name="The Broad Institute Genomics Platform"/>
            <consortium name="The Broad Institute Genome Sequencing Center for Infectious Disease"/>
            <person name="Wu L."/>
            <person name="Ma J."/>
        </authorList>
    </citation>
    <scope>NUCLEOTIDE SEQUENCE [LARGE SCALE GENOMIC DNA]</scope>
    <source>
        <strain evidence="3">CGMCC 1.12778</strain>
    </source>
</reference>
<proteinExistence type="predicted"/>
<feature type="transmembrane region" description="Helical" evidence="1">
    <location>
        <begin position="31"/>
        <end position="50"/>
    </location>
</feature>
<dbReference type="Proteomes" id="UP000643279">
    <property type="component" value="Unassembled WGS sequence"/>
</dbReference>
<evidence type="ECO:0000313" key="3">
    <source>
        <dbReference type="Proteomes" id="UP000643279"/>
    </source>
</evidence>
<protein>
    <submittedName>
        <fullName evidence="2">Uncharacterized protein</fullName>
    </submittedName>
</protein>
<keyword evidence="1" id="KW-0812">Transmembrane</keyword>
<dbReference type="RefSeq" id="WP_188573684.1">
    <property type="nucleotide sequence ID" value="NZ_BMFW01000047.1"/>
</dbReference>
<keyword evidence="1" id="KW-1133">Transmembrane helix</keyword>
<evidence type="ECO:0000313" key="2">
    <source>
        <dbReference type="EMBL" id="GGI02527.1"/>
    </source>
</evidence>
<keyword evidence="1" id="KW-0472">Membrane</keyword>
<organism evidence="2 3">
    <name type="scientific">Arthrobacter liuii</name>
    <dbReference type="NCBI Taxonomy" id="1476996"/>
    <lineage>
        <taxon>Bacteria</taxon>
        <taxon>Bacillati</taxon>
        <taxon>Actinomycetota</taxon>
        <taxon>Actinomycetes</taxon>
        <taxon>Micrococcales</taxon>
        <taxon>Micrococcaceae</taxon>
        <taxon>Arthrobacter</taxon>
    </lineage>
</organism>
<comment type="caution">
    <text evidence="2">The sequence shown here is derived from an EMBL/GenBank/DDBJ whole genome shotgun (WGS) entry which is preliminary data.</text>
</comment>
<evidence type="ECO:0000256" key="1">
    <source>
        <dbReference type="SAM" id="Phobius"/>
    </source>
</evidence>
<name>A0ABQ2B2Q2_9MICC</name>
<sequence length="59" mass="6253">MRTRSALQILILAAALAVGVSQPFFNGLSLLALVALPSVFLLQSGVLLPLRGPKLRLVK</sequence>
<dbReference type="EMBL" id="BMFW01000047">
    <property type="protein sequence ID" value="GGI02527.1"/>
    <property type="molecule type" value="Genomic_DNA"/>
</dbReference>